<feature type="non-terminal residue" evidence="3">
    <location>
        <position position="1"/>
    </location>
</feature>
<dbReference type="OrthoDB" id="514777at2759"/>
<keyword evidence="3" id="KW-0396">Initiation factor</keyword>
<dbReference type="Pfam" id="PF02854">
    <property type="entry name" value="MIF4G"/>
    <property type="match status" value="1"/>
</dbReference>
<dbReference type="EMBL" id="MNPL01011550">
    <property type="protein sequence ID" value="OQR72548.1"/>
    <property type="molecule type" value="Genomic_DNA"/>
</dbReference>
<sequence length="374" mass="41713">QQEPASTEGSLRALLNKLAPSSNSLGSLANQVAGHLLEDEAPHELARQLVDRVQLESMYAATYAKLCSVLVRVRSGFVFYKQLMTRCKEAFGQGVRTLIVEPMELDDDSGSVFIVPHTTNVRDAPIGDHRSPQFHEPLVQSGPQHHQQQPLLYSRSTISPYSNGAGFGPQSTPPNSSAAIGFPNDDYPSGVDVQRHRLRALVVFLCQLFVEGLLSFDRLYDDYLKLLEVHLPEDDVAVECICSALTCAGQAIERAHQSWVLTTVRQLQAALRPPHEQRQLRMIFMMQDLVEMHQRNWQPRELTALTSASRMPRDQAEPSEKRLNSKPPQGLRRQSPALFDSVAKTSEVPLLFEGEGRRGGELEAQNAATIVEWC</sequence>
<feature type="domain" description="MIF4G" evidence="2">
    <location>
        <begin position="193"/>
        <end position="294"/>
    </location>
</feature>
<proteinExistence type="predicted"/>
<feature type="region of interest" description="Disordered" evidence="1">
    <location>
        <begin position="304"/>
        <end position="338"/>
    </location>
</feature>
<dbReference type="Gene3D" id="1.25.40.180">
    <property type="match status" value="1"/>
</dbReference>
<organism evidence="3 4">
    <name type="scientific">Tropilaelaps mercedesae</name>
    <dbReference type="NCBI Taxonomy" id="418985"/>
    <lineage>
        <taxon>Eukaryota</taxon>
        <taxon>Metazoa</taxon>
        <taxon>Ecdysozoa</taxon>
        <taxon>Arthropoda</taxon>
        <taxon>Chelicerata</taxon>
        <taxon>Arachnida</taxon>
        <taxon>Acari</taxon>
        <taxon>Parasitiformes</taxon>
        <taxon>Mesostigmata</taxon>
        <taxon>Gamasina</taxon>
        <taxon>Dermanyssoidea</taxon>
        <taxon>Laelapidae</taxon>
        <taxon>Tropilaelaps</taxon>
    </lineage>
</organism>
<dbReference type="SUPFAM" id="SSF48371">
    <property type="entry name" value="ARM repeat"/>
    <property type="match status" value="2"/>
</dbReference>
<dbReference type="Proteomes" id="UP000192247">
    <property type="component" value="Unassembled WGS sequence"/>
</dbReference>
<keyword evidence="4" id="KW-1185">Reference proteome</keyword>
<dbReference type="GO" id="GO:0003723">
    <property type="term" value="F:RNA binding"/>
    <property type="evidence" value="ECO:0007669"/>
    <property type="project" value="InterPro"/>
</dbReference>
<dbReference type="GO" id="GO:0003743">
    <property type="term" value="F:translation initiation factor activity"/>
    <property type="evidence" value="ECO:0007669"/>
    <property type="project" value="UniProtKB-KW"/>
</dbReference>
<dbReference type="InterPro" id="IPR016024">
    <property type="entry name" value="ARM-type_fold"/>
</dbReference>
<evidence type="ECO:0000259" key="2">
    <source>
        <dbReference type="Pfam" id="PF02854"/>
    </source>
</evidence>
<accession>A0A1V9XGP5</accession>
<protein>
    <submittedName>
        <fullName evidence="3">Eukaryotic initiation factor iso-4F subunit p82-34-like</fullName>
    </submittedName>
</protein>
<dbReference type="InterPro" id="IPR003890">
    <property type="entry name" value="MIF4G-like_typ-3"/>
</dbReference>
<dbReference type="STRING" id="418985.A0A1V9XGP5"/>
<evidence type="ECO:0000313" key="3">
    <source>
        <dbReference type="EMBL" id="OQR72548.1"/>
    </source>
</evidence>
<reference evidence="3 4" key="1">
    <citation type="journal article" date="2017" name="Gigascience">
        <title>Draft genome of the honey bee ectoparasitic mite, Tropilaelaps mercedesae, is shaped by the parasitic life history.</title>
        <authorList>
            <person name="Dong X."/>
            <person name="Armstrong S.D."/>
            <person name="Xia D."/>
            <person name="Makepeace B.L."/>
            <person name="Darby A.C."/>
            <person name="Kadowaki T."/>
        </authorList>
    </citation>
    <scope>NUCLEOTIDE SEQUENCE [LARGE SCALE GENOMIC DNA]</scope>
    <source>
        <strain evidence="3">Wuxi-XJTLU</strain>
    </source>
</reference>
<evidence type="ECO:0000313" key="4">
    <source>
        <dbReference type="Proteomes" id="UP000192247"/>
    </source>
</evidence>
<name>A0A1V9XGP5_9ACAR</name>
<evidence type="ECO:0000256" key="1">
    <source>
        <dbReference type="SAM" id="MobiDB-lite"/>
    </source>
</evidence>
<dbReference type="InParanoid" id="A0A1V9XGP5"/>
<dbReference type="AlphaFoldDB" id="A0A1V9XGP5"/>
<keyword evidence="3" id="KW-0648">Protein biosynthesis</keyword>
<feature type="compositionally biased region" description="Basic and acidic residues" evidence="1">
    <location>
        <begin position="311"/>
        <end position="323"/>
    </location>
</feature>
<comment type="caution">
    <text evidence="3">The sequence shown here is derived from an EMBL/GenBank/DDBJ whole genome shotgun (WGS) entry which is preliminary data.</text>
</comment>
<gene>
    <name evidence="3" type="ORF">BIW11_03754</name>
</gene>